<dbReference type="PANTHER" id="PTHR24220">
    <property type="entry name" value="IMPORT ATP-BINDING PROTEIN"/>
    <property type="match status" value="1"/>
</dbReference>
<dbReference type="InterPro" id="IPR015854">
    <property type="entry name" value="ABC_transpr_LolD-like"/>
</dbReference>
<dbReference type="EMBL" id="CP046401">
    <property type="protein sequence ID" value="QGY46971.1"/>
    <property type="molecule type" value="Genomic_DNA"/>
</dbReference>
<evidence type="ECO:0000313" key="6">
    <source>
        <dbReference type="Proteomes" id="UP000428260"/>
    </source>
</evidence>
<name>A0A6I6JWG5_9BACT</name>
<dbReference type="KEGG" id="mcos:GM418_25910"/>
<keyword evidence="2" id="KW-0547">Nucleotide-binding</keyword>
<organism evidence="5 6">
    <name type="scientific">Maribellus comscasis</name>
    <dbReference type="NCBI Taxonomy" id="2681766"/>
    <lineage>
        <taxon>Bacteria</taxon>
        <taxon>Pseudomonadati</taxon>
        <taxon>Bacteroidota</taxon>
        <taxon>Bacteroidia</taxon>
        <taxon>Marinilabiliales</taxon>
        <taxon>Prolixibacteraceae</taxon>
        <taxon>Maribellus</taxon>
    </lineage>
</organism>
<dbReference type="InterPro" id="IPR003593">
    <property type="entry name" value="AAA+_ATPase"/>
</dbReference>
<proteinExistence type="predicted"/>
<evidence type="ECO:0000256" key="2">
    <source>
        <dbReference type="ARBA" id="ARBA00022741"/>
    </source>
</evidence>
<protein>
    <submittedName>
        <fullName evidence="5">ATP-binding cassette domain-containing protein</fullName>
    </submittedName>
</protein>
<gene>
    <name evidence="5" type="ORF">GM418_25910</name>
</gene>
<dbReference type="InterPro" id="IPR017911">
    <property type="entry name" value="MacB-like_ATP-bd"/>
</dbReference>
<dbReference type="GO" id="GO:0005886">
    <property type="term" value="C:plasma membrane"/>
    <property type="evidence" value="ECO:0007669"/>
    <property type="project" value="TreeGrafter"/>
</dbReference>
<evidence type="ECO:0000313" key="5">
    <source>
        <dbReference type="EMBL" id="QGY46971.1"/>
    </source>
</evidence>
<keyword evidence="6" id="KW-1185">Reference proteome</keyword>
<dbReference type="CDD" id="cd03255">
    <property type="entry name" value="ABC_MJ0796_LolCDE_FtsE"/>
    <property type="match status" value="1"/>
</dbReference>
<keyword evidence="3 5" id="KW-0067">ATP-binding</keyword>
<keyword evidence="1" id="KW-0813">Transport</keyword>
<dbReference type="GO" id="GO:0016887">
    <property type="term" value="F:ATP hydrolysis activity"/>
    <property type="evidence" value="ECO:0007669"/>
    <property type="project" value="InterPro"/>
</dbReference>
<sequence>MLEINHISKKYVKGKETYTALDNVSLKIESGDFIAVVGPSGSGKSTLLHTVGGLIRPDSGQVLFRGKSVYKMDSHEVNKYRRKNVGFVFQQFHLIPYLTVYENIKLTEIELENENGSIEATLEKCALLPLKNKYPSELSVGEKQRTAFVRAIISNPEILLADEPTGNLDPGNSQILMSLIKEFRENGGTVLLVSHEAETTNYANRIVTLRAGKLL</sequence>
<dbReference type="Pfam" id="PF00005">
    <property type="entry name" value="ABC_tran"/>
    <property type="match status" value="1"/>
</dbReference>
<reference evidence="5 6" key="1">
    <citation type="submission" date="2019-11" db="EMBL/GenBank/DDBJ databases">
        <authorList>
            <person name="Zheng R.K."/>
            <person name="Sun C.M."/>
        </authorList>
    </citation>
    <scope>NUCLEOTIDE SEQUENCE [LARGE SCALE GENOMIC DNA]</scope>
    <source>
        <strain evidence="5 6">WC007</strain>
    </source>
</reference>
<dbReference type="Proteomes" id="UP000428260">
    <property type="component" value="Chromosome"/>
</dbReference>
<dbReference type="RefSeq" id="WP_158870380.1">
    <property type="nucleotide sequence ID" value="NZ_CP046401.1"/>
</dbReference>
<accession>A0A6I6JWG5</accession>
<dbReference type="InterPro" id="IPR027417">
    <property type="entry name" value="P-loop_NTPase"/>
</dbReference>
<evidence type="ECO:0000256" key="3">
    <source>
        <dbReference type="ARBA" id="ARBA00022840"/>
    </source>
</evidence>
<evidence type="ECO:0000259" key="4">
    <source>
        <dbReference type="PROSITE" id="PS50893"/>
    </source>
</evidence>
<dbReference type="PROSITE" id="PS50893">
    <property type="entry name" value="ABC_TRANSPORTER_2"/>
    <property type="match status" value="1"/>
</dbReference>
<dbReference type="GO" id="GO:0005524">
    <property type="term" value="F:ATP binding"/>
    <property type="evidence" value="ECO:0007669"/>
    <property type="project" value="UniProtKB-KW"/>
</dbReference>
<evidence type="ECO:0000256" key="1">
    <source>
        <dbReference type="ARBA" id="ARBA00022448"/>
    </source>
</evidence>
<dbReference type="AlphaFoldDB" id="A0A6I6JWG5"/>
<feature type="domain" description="ABC transporter" evidence="4">
    <location>
        <begin position="2"/>
        <end position="215"/>
    </location>
</feature>
<dbReference type="SMART" id="SM00382">
    <property type="entry name" value="AAA"/>
    <property type="match status" value="1"/>
</dbReference>
<dbReference type="InterPro" id="IPR003439">
    <property type="entry name" value="ABC_transporter-like_ATP-bd"/>
</dbReference>
<dbReference type="Gene3D" id="3.40.50.300">
    <property type="entry name" value="P-loop containing nucleotide triphosphate hydrolases"/>
    <property type="match status" value="1"/>
</dbReference>
<dbReference type="SUPFAM" id="SSF52540">
    <property type="entry name" value="P-loop containing nucleoside triphosphate hydrolases"/>
    <property type="match status" value="1"/>
</dbReference>
<dbReference type="GO" id="GO:0022857">
    <property type="term" value="F:transmembrane transporter activity"/>
    <property type="evidence" value="ECO:0007669"/>
    <property type="project" value="TreeGrafter"/>
</dbReference>
<dbReference type="PANTHER" id="PTHR24220:SF662">
    <property type="entry name" value="ABC TRANSPORTER ATP-BINDING PROTEIN"/>
    <property type="match status" value="1"/>
</dbReference>